<dbReference type="InterPro" id="IPR011576">
    <property type="entry name" value="Pyridox_Oxase_N"/>
</dbReference>
<keyword evidence="3" id="KW-1185">Reference proteome</keyword>
<dbReference type="PANTHER" id="PTHR34818">
    <property type="entry name" value="PROTEIN BLI-3"/>
    <property type="match status" value="1"/>
</dbReference>
<organism evidence="2 3">
    <name type="scientific">Corticicoccus populi</name>
    <dbReference type="NCBI Taxonomy" id="1812821"/>
    <lineage>
        <taxon>Bacteria</taxon>
        <taxon>Bacillati</taxon>
        <taxon>Bacillota</taxon>
        <taxon>Bacilli</taxon>
        <taxon>Bacillales</taxon>
        <taxon>Staphylococcaceae</taxon>
        <taxon>Corticicoccus</taxon>
    </lineage>
</organism>
<dbReference type="InterPro" id="IPR012349">
    <property type="entry name" value="Split_barrel_FMN-bd"/>
</dbReference>
<dbReference type="Gene3D" id="2.30.110.10">
    <property type="entry name" value="Electron Transport, Fmn-binding Protein, Chain A"/>
    <property type="match status" value="1"/>
</dbReference>
<feature type="domain" description="Pyridoxamine 5'-phosphate oxidase N-terminal" evidence="1">
    <location>
        <begin position="8"/>
        <end position="126"/>
    </location>
</feature>
<dbReference type="SUPFAM" id="SSF50475">
    <property type="entry name" value="FMN-binding split barrel"/>
    <property type="match status" value="1"/>
</dbReference>
<name>A0ABW5WWI9_9STAP</name>
<evidence type="ECO:0000313" key="2">
    <source>
        <dbReference type="EMBL" id="MFD2831186.1"/>
    </source>
</evidence>
<sequence length="139" mass="16349">MDKMKILDRIKEILDESRVGVMSTVDDNQPNARYMIFYNDDFTLYTKTSDETPKFKEIEENPRTHIMLGYHEDNNRAYLEITGTIHVVEDQKTIDQLFKSQDKSYFDSSQDPDLAVLKIVPDRIKIMNDDDYSTTELKL</sequence>
<proteinExistence type="predicted"/>
<gene>
    <name evidence="2" type="ORF">ACFSX4_11990</name>
</gene>
<evidence type="ECO:0000313" key="3">
    <source>
        <dbReference type="Proteomes" id="UP001597519"/>
    </source>
</evidence>
<dbReference type="PANTHER" id="PTHR34818:SF1">
    <property type="entry name" value="PROTEIN BLI-3"/>
    <property type="match status" value="1"/>
</dbReference>
<dbReference type="InterPro" id="IPR052917">
    <property type="entry name" value="Stress-Dev_Protein"/>
</dbReference>
<comment type="caution">
    <text evidence="2">The sequence shown here is derived from an EMBL/GenBank/DDBJ whole genome shotgun (WGS) entry which is preliminary data.</text>
</comment>
<reference evidence="3" key="1">
    <citation type="journal article" date="2019" name="Int. J. Syst. Evol. Microbiol.">
        <title>The Global Catalogue of Microorganisms (GCM) 10K type strain sequencing project: providing services to taxonomists for standard genome sequencing and annotation.</title>
        <authorList>
            <consortium name="The Broad Institute Genomics Platform"/>
            <consortium name="The Broad Institute Genome Sequencing Center for Infectious Disease"/>
            <person name="Wu L."/>
            <person name="Ma J."/>
        </authorList>
    </citation>
    <scope>NUCLEOTIDE SEQUENCE [LARGE SCALE GENOMIC DNA]</scope>
    <source>
        <strain evidence="3">KCTC 33575</strain>
    </source>
</reference>
<protein>
    <submittedName>
        <fullName evidence="2">Pyridoxamine 5'-phosphate oxidase family protein</fullName>
    </submittedName>
</protein>
<dbReference type="RefSeq" id="WP_377775168.1">
    <property type="nucleotide sequence ID" value="NZ_JBHUOQ010000004.1"/>
</dbReference>
<dbReference type="Pfam" id="PF01243">
    <property type="entry name" value="PNPOx_N"/>
    <property type="match status" value="1"/>
</dbReference>
<dbReference type="EMBL" id="JBHUOQ010000004">
    <property type="protein sequence ID" value="MFD2831186.1"/>
    <property type="molecule type" value="Genomic_DNA"/>
</dbReference>
<evidence type="ECO:0000259" key="1">
    <source>
        <dbReference type="Pfam" id="PF01243"/>
    </source>
</evidence>
<accession>A0ABW5WWI9</accession>
<dbReference type="Proteomes" id="UP001597519">
    <property type="component" value="Unassembled WGS sequence"/>
</dbReference>